<gene>
    <name evidence="2" type="ORF">NDU88_004841</name>
</gene>
<keyword evidence="3" id="KW-1185">Reference proteome</keyword>
<evidence type="ECO:0000313" key="3">
    <source>
        <dbReference type="Proteomes" id="UP001066276"/>
    </source>
</evidence>
<feature type="compositionally biased region" description="Polar residues" evidence="1">
    <location>
        <begin position="20"/>
        <end position="31"/>
    </location>
</feature>
<organism evidence="2 3">
    <name type="scientific">Pleurodeles waltl</name>
    <name type="common">Iberian ribbed newt</name>
    <dbReference type="NCBI Taxonomy" id="8319"/>
    <lineage>
        <taxon>Eukaryota</taxon>
        <taxon>Metazoa</taxon>
        <taxon>Chordata</taxon>
        <taxon>Craniata</taxon>
        <taxon>Vertebrata</taxon>
        <taxon>Euteleostomi</taxon>
        <taxon>Amphibia</taxon>
        <taxon>Batrachia</taxon>
        <taxon>Caudata</taxon>
        <taxon>Salamandroidea</taxon>
        <taxon>Salamandridae</taxon>
        <taxon>Pleurodelinae</taxon>
        <taxon>Pleurodeles</taxon>
    </lineage>
</organism>
<accession>A0AAV7SK36</accession>
<evidence type="ECO:0000256" key="1">
    <source>
        <dbReference type="SAM" id="MobiDB-lite"/>
    </source>
</evidence>
<feature type="region of interest" description="Disordered" evidence="1">
    <location>
        <begin position="76"/>
        <end position="98"/>
    </location>
</feature>
<feature type="region of interest" description="Disordered" evidence="1">
    <location>
        <begin position="20"/>
        <end position="39"/>
    </location>
</feature>
<reference evidence="2" key="1">
    <citation type="journal article" date="2022" name="bioRxiv">
        <title>Sequencing and chromosome-scale assembly of the giantPleurodeles waltlgenome.</title>
        <authorList>
            <person name="Brown T."/>
            <person name="Elewa A."/>
            <person name="Iarovenko S."/>
            <person name="Subramanian E."/>
            <person name="Araus A.J."/>
            <person name="Petzold A."/>
            <person name="Susuki M."/>
            <person name="Suzuki K.-i.T."/>
            <person name="Hayashi T."/>
            <person name="Toyoda A."/>
            <person name="Oliveira C."/>
            <person name="Osipova E."/>
            <person name="Leigh N.D."/>
            <person name="Simon A."/>
            <person name="Yun M.H."/>
        </authorList>
    </citation>
    <scope>NUCLEOTIDE SEQUENCE</scope>
    <source>
        <strain evidence="2">20211129_DDA</strain>
        <tissue evidence="2">Liver</tissue>
    </source>
</reference>
<proteinExistence type="predicted"/>
<name>A0AAV7SK36_PLEWA</name>
<protein>
    <submittedName>
        <fullName evidence="2">Uncharacterized protein</fullName>
    </submittedName>
</protein>
<dbReference type="Proteomes" id="UP001066276">
    <property type="component" value="Chromosome 4_2"/>
</dbReference>
<evidence type="ECO:0000313" key="2">
    <source>
        <dbReference type="EMBL" id="KAJ1164402.1"/>
    </source>
</evidence>
<feature type="compositionally biased region" description="Basic and acidic residues" evidence="1">
    <location>
        <begin position="82"/>
        <end position="98"/>
    </location>
</feature>
<dbReference type="AlphaFoldDB" id="A0AAV7SK36"/>
<sequence length="119" mass="13674">MTGKLLCPASHNAPFFIKKQNSFGTEHSPSASRAEPVRESGAWIKENTASRCCEPDYYMGFLLPKENKWKRKHKTNSFGMERSPHVPRAEPVRESGARIKENTARRCCEPDYYTVLLQR</sequence>
<dbReference type="EMBL" id="JANPWB010000008">
    <property type="protein sequence ID" value="KAJ1164402.1"/>
    <property type="molecule type" value="Genomic_DNA"/>
</dbReference>
<comment type="caution">
    <text evidence="2">The sequence shown here is derived from an EMBL/GenBank/DDBJ whole genome shotgun (WGS) entry which is preliminary data.</text>
</comment>